<gene>
    <name evidence="3" type="ORF">AK812_SmicGene24348</name>
</gene>
<evidence type="ECO:0000256" key="1">
    <source>
        <dbReference type="SAM" id="MobiDB-lite"/>
    </source>
</evidence>
<feature type="compositionally biased region" description="Acidic residues" evidence="1">
    <location>
        <begin position="420"/>
        <end position="436"/>
    </location>
</feature>
<dbReference type="Proteomes" id="UP000186817">
    <property type="component" value="Unassembled WGS sequence"/>
</dbReference>
<reference evidence="3 4" key="1">
    <citation type="submission" date="2016-02" db="EMBL/GenBank/DDBJ databases">
        <title>Genome analysis of coral dinoflagellate symbionts highlights evolutionary adaptations to a symbiotic lifestyle.</title>
        <authorList>
            <person name="Aranda M."/>
            <person name="Li Y."/>
            <person name="Liew Y.J."/>
            <person name="Baumgarten S."/>
            <person name="Simakov O."/>
            <person name="Wilson M."/>
            <person name="Piel J."/>
            <person name="Ashoor H."/>
            <person name="Bougouffa S."/>
            <person name="Bajic V.B."/>
            <person name="Ryu T."/>
            <person name="Ravasi T."/>
            <person name="Bayer T."/>
            <person name="Micklem G."/>
            <person name="Kim H."/>
            <person name="Bhak J."/>
            <person name="Lajeunesse T.C."/>
            <person name="Voolstra C.R."/>
        </authorList>
    </citation>
    <scope>NUCLEOTIDE SEQUENCE [LARGE SCALE GENOMIC DNA]</scope>
    <source>
        <strain evidence="3 4">CCMP2467</strain>
    </source>
</reference>
<feature type="compositionally biased region" description="Basic and acidic residues" evidence="1">
    <location>
        <begin position="342"/>
        <end position="351"/>
    </location>
</feature>
<dbReference type="OrthoDB" id="10297448at2759"/>
<evidence type="ECO:0000313" key="3">
    <source>
        <dbReference type="EMBL" id="OLP93736.1"/>
    </source>
</evidence>
<comment type="caution">
    <text evidence="3">The sequence shown here is derived from an EMBL/GenBank/DDBJ whole genome shotgun (WGS) entry which is preliminary data.</text>
</comment>
<protein>
    <submittedName>
        <fullName evidence="3">Uncharacterized protein</fullName>
    </submittedName>
</protein>
<evidence type="ECO:0000256" key="2">
    <source>
        <dbReference type="SAM" id="SignalP"/>
    </source>
</evidence>
<feature type="region of interest" description="Disordered" evidence="1">
    <location>
        <begin position="413"/>
        <end position="458"/>
    </location>
</feature>
<proteinExistence type="predicted"/>
<dbReference type="EMBL" id="LSRX01000571">
    <property type="protein sequence ID" value="OLP93736.1"/>
    <property type="molecule type" value="Genomic_DNA"/>
</dbReference>
<feature type="signal peptide" evidence="2">
    <location>
        <begin position="1"/>
        <end position="20"/>
    </location>
</feature>
<feature type="chain" id="PRO_5013203564" evidence="2">
    <location>
        <begin position="21"/>
        <end position="458"/>
    </location>
</feature>
<evidence type="ECO:0000313" key="4">
    <source>
        <dbReference type="Proteomes" id="UP000186817"/>
    </source>
</evidence>
<keyword evidence="2" id="KW-0732">Signal</keyword>
<sequence>MNMVQLFVMNMLVVLYVSQGGSRRTQEDVKFEAVICKPTLDEQYGEDPIYPTEKRERGNAQNRCRRMLSFERCWDLLTHRTMNEGTNRTTYPYNESSPRLHNLDRDWDCLAESQKEEPYQNTYFAFEQHLRSIVSGQELTYLMEEGTYKNACNANKLSPRCHRFDQVTFLGVYTYIVHAGIAATAFHDVLDDPGTPGWFRTAAELGYEMMSRGADAETLVTPSMKRTLWAREKYKREREHGPMQVDQSTQGEIPEFTNNLVDYIRRCMLAQQFNELQYYPPCWGHDAYDQSNRGRWGTNEDDGSSTSSSSCALTHSSPSEDAARARSRSRTPARQMSASTMAEEKGDKGASEDTELTNLVQKKWLLKARRPKSQYQTAKMIWQSARPEYRTTSTRTLDPTAPRSLLARRCSSAPWHRTDEEMETEEVIVEVPDEDTGGTSGATSSVTATGVAEGPEAG</sequence>
<feature type="compositionally biased region" description="Low complexity" evidence="1">
    <location>
        <begin position="304"/>
        <end position="320"/>
    </location>
</feature>
<accession>A0A1Q9DEV1</accession>
<organism evidence="3 4">
    <name type="scientific">Symbiodinium microadriaticum</name>
    <name type="common">Dinoflagellate</name>
    <name type="synonym">Zooxanthella microadriatica</name>
    <dbReference type="NCBI Taxonomy" id="2951"/>
    <lineage>
        <taxon>Eukaryota</taxon>
        <taxon>Sar</taxon>
        <taxon>Alveolata</taxon>
        <taxon>Dinophyceae</taxon>
        <taxon>Suessiales</taxon>
        <taxon>Symbiodiniaceae</taxon>
        <taxon>Symbiodinium</taxon>
    </lineage>
</organism>
<feature type="region of interest" description="Disordered" evidence="1">
    <location>
        <begin position="294"/>
        <end position="353"/>
    </location>
</feature>
<keyword evidence="4" id="KW-1185">Reference proteome</keyword>
<dbReference type="AlphaFoldDB" id="A0A1Q9DEV1"/>
<name>A0A1Q9DEV1_SYMMI</name>
<feature type="compositionally biased region" description="Low complexity" evidence="1">
    <location>
        <begin position="441"/>
        <end position="452"/>
    </location>
</feature>